<dbReference type="EMBL" id="FOLW01000002">
    <property type="protein sequence ID" value="SFC40285.1"/>
    <property type="molecule type" value="Genomic_DNA"/>
</dbReference>
<dbReference type="Pfam" id="PF06831">
    <property type="entry name" value="H2TH"/>
    <property type="match status" value="1"/>
</dbReference>
<dbReference type="InterPro" id="IPR015886">
    <property type="entry name" value="H2TH_FPG"/>
</dbReference>
<evidence type="ECO:0000256" key="2">
    <source>
        <dbReference type="ARBA" id="ARBA00012720"/>
    </source>
</evidence>
<dbReference type="NCBIfam" id="NF007763">
    <property type="entry name" value="PRK10445.1"/>
    <property type="match status" value="1"/>
</dbReference>
<dbReference type="InterPro" id="IPR015887">
    <property type="entry name" value="DNA_glyclase_Znf_dom_DNA_BS"/>
</dbReference>
<keyword evidence="4" id="KW-0227">DNA damage</keyword>
<evidence type="ECO:0000256" key="12">
    <source>
        <dbReference type="ARBA" id="ARBA00023295"/>
    </source>
</evidence>
<dbReference type="PROSITE" id="PS51066">
    <property type="entry name" value="ZF_FPG_2"/>
    <property type="match status" value="1"/>
</dbReference>
<evidence type="ECO:0000256" key="8">
    <source>
        <dbReference type="ARBA" id="ARBA00023125"/>
    </source>
</evidence>
<evidence type="ECO:0000256" key="13">
    <source>
        <dbReference type="ARBA" id="ARBA00044632"/>
    </source>
</evidence>
<dbReference type="GO" id="GO:0000703">
    <property type="term" value="F:oxidized pyrimidine nucleobase lesion DNA N-glycosylase activity"/>
    <property type="evidence" value="ECO:0007669"/>
    <property type="project" value="TreeGrafter"/>
</dbReference>
<accession>A0AAJ4W929</accession>
<evidence type="ECO:0000313" key="17">
    <source>
        <dbReference type="EMBL" id="SFC40285.1"/>
    </source>
</evidence>
<dbReference type="GO" id="GO:0006284">
    <property type="term" value="P:base-excision repair"/>
    <property type="evidence" value="ECO:0007669"/>
    <property type="project" value="InterPro"/>
</dbReference>
<dbReference type="EC" id="4.2.99.18" evidence="2"/>
<evidence type="ECO:0000256" key="1">
    <source>
        <dbReference type="ARBA" id="ARBA00009409"/>
    </source>
</evidence>
<dbReference type="RefSeq" id="WP_074820995.1">
    <property type="nucleotide sequence ID" value="NZ_FOLW01000002.1"/>
</dbReference>
<evidence type="ECO:0000259" key="16">
    <source>
        <dbReference type="PROSITE" id="PS51068"/>
    </source>
</evidence>
<dbReference type="PANTHER" id="PTHR42697">
    <property type="entry name" value="ENDONUCLEASE 8"/>
    <property type="match status" value="1"/>
</dbReference>
<keyword evidence="10" id="KW-0456">Lyase</keyword>
<evidence type="ECO:0000256" key="9">
    <source>
        <dbReference type="ARBA" id="ARBA00023204"/>
    </source>
</evidence>
<keyword evidence="3" id="KW-0479">Metal-binding</keyword>
<dbReference type="GO" id="GO:0008270">
    <property type="term" value="F:zinc ion binding"/>
    <property type="evidence" value="ECO:0007669"/>
    <property type="project" value="UniProtKB-KW"/>
</dbReference>
<evidence type="ECO:0000256" key="10">
    <source>
        <dbReference type="ARBA" id="ARBA00023239"/>
    </source>
</evidence>
<dbReference type="SMART" id="SM01232">
    <property type="entry name" value="H2TH"/>
    <property type="match status" value="1"/>
</dbReference>
<evidence type="ECO:0000313" key="18">
    <source>
        <dbReference type="Proteomes" id="UP000226420"/>
    </source>
</evidence>
<evidence type="ECO:0000256" key="3">
    <source>
        <dbReference type="ARBA" id="ARBA00022723"/>
    </source>
</evidence>
<name>A0AAJ4W929_9GAMM</name>
<dbReference type="Pfam" id="PF01149">
    <property type="entry name" value="Fapy_DNA_glyco"/>
    <property type="match status" value="1"/>
</dbReference>
<dbReference type="FunFam" id="3.20.190.10:FF:000002">
    <property type="entry name" value="Endonuclease 8"/>
    <property type="match status" value="1"/>
</dbReference>
<dbReference type="Proteomes" id="UP000226420">
    <property type="component" value="Unassembled WGS sequence"/>
</dbReference>
<organism evidence="17 18">
    <name type="scientific">Pragia fontium DSM 5563 = ATCC 49100</name>
    <dbReference type="NCBI Taxonomy" id="1122977"/>
    <lineage>
        <taxon>Bacteria</taxon>
        <taxon>Pseudomonadati</taxon>
        <taxon>Pseudomonadota</taxon>
        <taxon>Gammaproteobacteria</taxon>
        <taxon>Enterobacterales</taxon>
        <taxon>Budviciaceae</taxon>
        <taxon>Pragia</taxon>
    </lineage>
</organism>
<evidence type="ECO:0000256" key="6">
    <source>
        <dbReference type="ARBA" id="ARBA00022801"/>
    </source>
</evidence>
<dbReference type="InterPro" id="IPR035937">
    <property type="entry name" value="FPG_N"/>
</dbReference>
<evidence type="ECO:0000259" key="15">
    <source>
        <dbReference type="PROSITE" id="PS51066"/>
    </source>
</evidence>
<evidence type="ECO:0000256" key="5">
    <source>
        <dbReference type="ARBA" id="ARBA00022771"/>
    </source>
</evidence>
<dbReference type="FunFam" id="1.10.8.50:FF:000005">
    <property type="entry name" value="Endonuclease 8"/>
    <property type="match status" value="1"/>
</dbReference>
<keyword evidence="8" id="KW-0238">DNA-binding</keyword>
<comment type="catalytic activity">
    <reaction evidence="13">
        <text>2'-deoxyribonucleotide-(2'-deoxyribose 5'-phosphate)-2'-deoxyribonucleotide-DNA = a 3'-end 2'-deoxyribonucleotide-(2,3-dehydro-2,3-deoxyribose 5'-phosphate)-DNA + a 5'-end 5'-phospho-2'-deoxyribonucleoside-DNA + H(+)</text>
        <dbReference type="Rhea" id="RHEA:66592"/>
        <dbReference type="Rhea" id="RHEA-COMP:13180"/>
        <dbReference type="Rhea" id="RHEA-COMP:16897"/>
        <dbReference type="Rhea" id="RHEA-COMP:17067"/>
        <dbReference type="ChEBI" id="CHEBI:15378"/>
        <dbReference type="ChEBI" id="CHEBI:136412"/>
        <dbReference type="ChEBI" id="CHEBI:157695"/>
        <dbReference type="ChEBI" id="CHEBI:167181"/>
        <dbReference type="EC" id="4.2.99.18"/>
    </reaction>
</comment>
<dbReference type="PROSITE" id="PS51068">
    <property type="entry name" value="FPG_CAT"/>
    <property type="match status" value="1"/>
</dbReference>
<protein>
    <recommendedName>
        <fullName evidence="2">DNA-(apurinic or apyrimidinic site) lyase</fullName>
        <ecNumber evidence="2">4.2.99.18</ecNumber>
    </recommendedName>
</protein>
<evidence type="ECO:0000256" key="4">
    <source>
        <dbReference type="ARBA" id="ARBA00022763"/>
    </source>
</evidence>
<dbReference type="GO" id="GO:0140078">
    <property type="term" value="F:class I DNA-(apurinic or apyrimidinic site) endonuclease activity"/>
    <property type="evidence" value="ECO:0007669"/>
    <property type="project" value="UniProtKB-EC"/>
</dbReference>
<keyword evidence="17" id="KW-0540">Nuclease</keyword>
<keyword evidence="12" id="KW-0326">Glycosidase</keyword>
<dbReference type="SUPFAM" id="SSF46946">
    <property type="entry name" value="S13-like H2TH domain"/>
    <property type="match status" value="1"/>
</dbReference>
<dbReference type="SMART" id="SM00898">
    <property type="entry name" value="Fapy_DNA_glyco"/>
    <property type="match status" value="1"/>
</dbReference>
<keyword evidence="11" id="KW-0511">Multifunctional enzyme</keyword>
<dbReference type="InterPro" id="IPR000214">
    <property type="entry name" value="Znf_DNA_glyclase/AP_lyase"/>
</dbReference>
<reference evidence="17 18" key="1">
    <citation type="submission" date="2016-10" db="EMBL/GenBank/DDBJ databases">
        <authorList>
            <person name="Varghese N."/>
            <person name="Submissions S."/>
        </authorList>
    </citation>
    <scope>NUCLEOTIDE SEQUENCE [LARGE SCALE GENOMIC DNA]</scope>
    <source>
        <strain evidence="17 18">DSM 5563</strain>
    </source>
</reference>
<keyword evidence="5 14" id="KW-0863">Zinc-finger</keyword>
<dbReference type="Gene3D" id="1.10.8.50">
    <property type="match status" value="1"/>
</dbReference>
<dbReference type="InterPro" id="IPR010979">
    <property type="entry name" value="Ribosomal_uS13-like_H2TH"/>
</dbReference>
<dbReference type="SUPFAM" id="SSF81624">
    <property type="entry name" value="N-terminal domain of MutM-like DNA repair proteins"/>
    <property type="match status" value="1"/>
</dbReference>
<evidence type="ECO:0000256" key="11">
    <source>
        <dbReference type="ARBA" id="ARBA00023268"/>
    </source>
</evidence>
<keyword evidence="6" id="KW-0378">Hydrolase</keyword>
<keyword evidence="9" id="KW-0234">DNA repair</keyword>
<keyword evidence="7" id="KW-0862">Zinc</keyword>
<comment type="similarity">
    <text evidence="1">Belongs to the FPG family.</text>
</comment>
<evidence type="ECO:0000256" key="7">
    <source>
        <dbReference type="ARBA" id="ARBA00022833"/>
    </source>
</evidence>
<dbReference type="InterPro" id="IPR012319">
    <property type="entry name" value="FPG_cat"/>
</dbReference>
<keyword evidence="17" id="KW-0255">Endonuclease</keyword>
<gene>
    <name evidence="17" type="ORF">SAMN02745723_102276</name>
</gene>
<dbReference type="Gene3D" id="3.20.190.10">
    <property type="entry name" value="MutM-like, N-terminal"/>
    <property type="match status" value="1"/>
</dbReference>
<sequence>MPEGPEIRRAADKLVDAVEGKVLTHVWFAFPELKSYQPKLVGQTVTSIETRGKALLTHFSAGLTMYSHNQLYGLWQVTGAGERPETKRDLRVALETADKAILLYSASDIEVGATEEILQHPFLQRIGPDVLDVTLTESDISARLLDKKFRRKQLGGMLLDQAFLAGLGNYLRAEILWDAGLLPHHKPEDLTTQQLEYLAHALLTIPRLSYQTRGEADPNHHHGALFEFHVFSRDGLACHRCGSEIQKSSLSSRPFFYCPGCQH</sequence>
<dbReference type="SUPFAM" id="SSF57716">
    <property type="entry name" value="Glucocorticoid receptor-like (DNA-binding domain)"/>
    <property type="match status" value="1"/>
</dbReference>
<feature type="domain" description="FPG-type" evidence="15">
    <location>
        <begin position="229"/>
        <end position="263"/>
    </location>
</feature>
<dbReference type="PROSITE" id="PS01242">
    <property type="entry name" value="ZF_FPG_1"/>
    <property type="match status" value="1"/>
</dbReference>
<feature type="domain" description="Formamidopyrimidine-DNA glycosylase catalytic" evidence="16">
    <location>
        <begin position="2"/>
        <end position="91"/>
    </location>
</feature>
<comment type="caution">
    <text evidence="17">The sequence shown here is derived from an EMBL/GenBank/DDBJ whole genome shotgun (WGS) entry which is preliminary data.</text>
</comment>
<proteinExistence type="inferred from homology"/>
<dbReference type="AlphaFoldDB" id="A0AAJ4W929"/>
<dbReference type="GO" id="GO:0003684">
    <property type="term" value="F:damaged DNA binding"/>
    <property type="evidence" value="ECO:0007669"/>
    <property type="project" value="InterPro"/>
</dbReference>
<evidence type="ECO:0000256" key="14">
    <source>
        <dbReference type="PROSITE-ProRule" id="PRU00391"/>
    </source>
</evidence>
<dbReference type="PANTHER" id="PTHR42697:SF1">
    <property type="entry name" value="ENDONUCLEASE 8"/>
    <property type="match status" value="1"/>
</dbReference>